<proteinExistence type="predicted"/>
<feature type="compositionally biased region" description="Polar residues" evidence="1">
    <location>
        <begin position="30"/>
        <end position="48"/>
    </location>
</feature>
<protein>
    <submittedName>
        <fullName evidence="2">Uncharacterized protein</fullName>
    </submittedName>
</protein>
<name>A0AAV3YE06_9GAST</name>
<keyword evidence="3" id="KW-1185">Reference proteome</keyword>
<dbReference type="EMBL" id="BLXT01000825">
    <property type="protein sequence ID" value="GFN80493.1"/>
    <property type="molecule type" value="Genomic_DNA"/>
</dbReference>
<evidence type="ECO:0000256" key="1">
    <source>
        <dbReference type="SAM" id="MobiDB-lite"/>
    </source>
</evidence>
<evidence type="ECO:0000313" key="3">
    <source>
        <dbReference type="Proteomes" id="UP000735302"/>
    </source>
</evidence>
<gene>
    <name evidence="2" type="ORF">PoB_000699900</name>
</gene>
<evidence type="ECO:0000313" key="2">
    <source>
        <dbReference type="EMBL" id="GFN80493.1"/>
    </source>
</evidence>
<organism evidence="2 3">
    <name type="scientific">Plakobranchus ocellatus</name>
    <dbReference type="NCBI Taxonomy" id="259542"/>
    <lineage>
        <taxon>Eukaryota</taxon>
        <taxon>Metazoa</taxon>
        <taxon>Spiralia</taxon>
        <taxon>Lophotrochozoa</taxon>
        <taxon>Mollusca</taxon>
        <taxon>Gastropoda</taxon>
        <taxon>Heterobranchia</taxon>
        <taxon>Euthyneura</taxon>
        <taxon>Panpulmonata</taxon>
        <taxon>Sacoglossa</taxon>
        <taxon>Placobranchoidea</taxon>
        <taxon>Plakobranchidae</taxon>
        <taxon>Plakobranchus</taxon>
    </lineage>
</organism>
<dbReference type="Proteomes" id="UP000735302">
    <property type="component" value="Unassembled WGS sequence"/>
</dbReference>
<accession>A0AAV3YE06</accession>
<reference evidence="2 3" key="1">
    <citation type="journal article" date="2021" name="Elife">
        <title>Chloroplast acquisition without the gene transfer in kleptoplastic sea slugs, Plakobranchus ocellatus.</title>
        <authorList>
            <person name="Maeda T."/>
            <person name="Takahashi S."/>
            <person name="Yoshida T."/>
            <person name="Shimamura S."/>
            <person name="Takaki Y."/>
            <person name="Nagai Y."/>
            <person name="Toyoda A."/>
            <person name="Suzuki Y."/>
            <person name="Arimoto A."/>
            <person name="Ishii H."/>
            <person name="Satoh N."/>
            <person name="Nishiyama T."/>
            <person name="Hasebe M."/>
            <person name="Maruyama T."/>
            <person name="Minagawa J."/>
            <person name="Obokata J."/>
            <person name="Shigenobu S."/>
        </authorList>
    </citation>
    <scope>NUCLEOTIDE SEQUENCE [LARGE SCALE GENOMIC DNA]</scope>
</reference>
<sequence>MAKPAGGAKAKQKGGAAASSSSSSQKEDSNLSNHKSKGSSAEGDSNSEAGAAKTTAENGVLGGEEGDDSSVCSAVDQESQEREKLLKVLSGSLDDLPPLSSKIVRIFTSSTFTGKSNLLLKIFVIIRHIVYLLP</sequence>
<feature type="region of interest" description="Disordered" evidence="1">
    <location>
        <begin position="1"/>
        <end position="77"/>
    </location>
</feature>
<comment type="caution">
    <text evidence="2">The sequence shown here is derived from an EMBL/GenBank/DDBJ whole genome shotgun (WGS) entry which is preliminary data.</text>
</comment>
<feature type="compositionally biased region" description="Low complexity" evidence="1">
    <location>
        <begin position="1"/>
        <end position="24"/>
    </location>
</feature>
<dbReference type="AlphaFoldDB" id="A0AAV3YE06"/>